<evidence type="ECO:0000313" key="4">
    <source>
        <dbReference type="Proteomes" id="UP000244962"/>
    </source>
</evidence>
<reference evidence="4" key="1">
    <citation type="submission" date="2018-04" db="EMBL/GenBank/DDBJ databases">
        <authorList>
            <person name="Liu S."/>
            <person name="Wang Z."/>
            <person name="Li J."/>
        </authorList>
    </citation>
    <scope>NUCLEOTIDE SEQUENCE [LARGE SCALE GENOMIC DNA]</scope>
    <source>
        <strain evidence="4">622</strain>
    </source>
</reference>
<keyword evidence="4" id="KW-1185">Reference proteome</keyword>
<evidence type="ECO:0000256" key="2">
    <source>
        <dbReference type="SAM" id="Phobius"/>
    </source>
</evidence>
<accession>A0A2U1TI13</accession>
<protein>
    <recommendedName>
        <fullName evidence="5">DUF4878 domain-containing protein</fullName>
    </recommendedName>
</protein>
<dbReference type="Proteomes" id="UP000244962">
    <property type="component" value="Unassembled WGS sequence"/>
</dbReference>
<sequence>MVMDDKTPDSHGGDSSVPNGNTPNAPQQPTDGTAANPSNQAYTEGQTYAQNAYGQAPGQPAAASAAPTPPYGQGDPNASAPQQPYGQGTGQGGFPQPGAYGGQGGGSFPPSSPRPPADPKKKKKIILFSAIAAGLVLLLIIAIVVINMVNKNQYGPEATVKSYLTAISQGKASTANKLVDPGVKKDAAALLSDDVLKESKALMKNPKVVDVSTRGDSADVEISYSIDGTAYDGVVQLSKDGKQGVFFDKWTIDKPLLASVYVYTNEGEMVSVNGTDVNFGKKYELLAYPAAYEIGAPESSFFEAEAQTFVAATGSKASYDSIDLELKPTEELNAAVQEKVNEYLDTCATQTVPDPENCNLRSLYYFDFSGEPTFSYKVDKYPVVTVDESGAYFTAKEGKVTGTATGELAYPGGQGTFIYPWEDWAINGSIVIDGDEITIEDLY</sequence>
<feature type="compositionally biased region" description="Basic and acidic residues" evidence="1">
    <location>
        <begin position="1"/>
        <end position="12"/>
    </location>
</feature>
<evidence type="ECO:0000256" key="1">
    <source>
        <dbReference type="SAM" id="MobiDB-lite"/>
    </source>
</evidence>
<comment type="caution">
    <text evidence="3">The sequence shown here is derived from an EMBL/GenBank/DDBJ whole genome shotgun (WGS) entry which is preliminary data.</text>
</comment>
<feature type="compositionally biased region" description="Low complexity" evidence="1">
    <location>
        <begin position="48"/>
        <end position="66"/>
    </location>
</feature>
<dbReference type="KEGG" id="myl:C3E77_10205"/>
<evidence type="ECO:0000313" key="3">
    <source>
        <dbReference type="EMBL" id="PWC08506.1"/>
    </source>
</evidence>
<gene>
    <name evidence="3" type="ORF">DF223_04045</name>
</gene>
<keyword evidence="2" id="KW-0812">Transmembrane</keyword>
<feature type="compositionally biased region" description="Gly residues" evidence="1">
    <location>
        <begin position="87"/>
        <end position="107"/>
    </location>
</feature>
<dbReference type="OrthoDB" id="5181884at2"/>
<feature type="region of interest" description="Disordered" evidence="1">
    <location>
        <begin position="1"/>
        <end position="120"/>
    </location>
</feature>
<keyword evidence="2" id="KW-0472">Membrane</keyword>
<dbReference type="EMBL" id="QEFB01000001">
    <property type="protein sequence ID" value="PWC08506.1"/>
    <property type="molecule type" value="Genomic_DNA"/>
</dbReference>
<feature type="transmembrane region" description="Helical" evidence="2">
    <location>
        <begin position="125"/>
        <end position="149"/>
    </location>
</feature>
<keyword evidence="2" id="KW-1133">Transmembrane helix</keyword>
<evidence type="ECO:0008006" key="5">
    <source>
        <dbReference type="Google" id="ProtNLM"/>
    </source>
</evidence>
<name>A0A2U1TI13_9MICO</name>
<dbReference type="AlphaFoldDB" id="A0A2U1TI13"/>
<feature type="compositionally biased region" description="Polar residues" evidence="1">
    <location>
        <begin position="16"/>
        <end position="47"/>
    </location>
</feature>
<organism evidence="3 4">
    <name type="scientific">Mycetocola zhujimingii</name>
    <dbReference type="NCBI Taxonomy" id="2079792"/>
    <lineage>
        <taxon>Bacteria</taxon>
        <taxon>Bacillati</taxon>
        <taxon>Actinomycetota</taxon>
        <taxon>Actinomycetes</taxon>
        <taxon>Micrococcales</taxon>
        <taxon>Microbacteriaceae</taxon>
        <taxon>Mycetocola</taxon>
    </lineage>
</organism>
<proteinExistence type="predicted"/>